<feature type="transmembrane region" description="Helical" evidence="7">
    <location>
        <begin position="454"/>
        <end position="473"/>
    </location>
</feature>
<dbReference type="PANTHER" id="PTHR30509">
    <property type="entry name" value="P-HYDROXYBENZOIC ACID EFFLUX PUMP SUBUNIT-RELATED"/>
    <property type="match status" value="1"/>
</dbReference>
<dbReference type="GO" id="GO:0005886">
    <property type="term" value="C:plasma membrane"/>
    <property type="evidence" value="ECO:0007669"/>
    <property type="project" value="UniProtKB-SubCell"/>
</dbReference>
<organism evidence="8 9">
    <name type="scientific">Methylobacillus flagellatus (strain ATCC 51484 / DSM 6875 / VKM B-1610 / KT)</name>
    <dbReference type="NCBI Taxonomy" id="265072"/>
    <lineage>
        <taxon>Bacteria</taxon>
        <taxon>Pseudomonadati</taxon>
        <taxon>Pseudomonadota</taxon>
        <taxon>Betaproteobacteria</taxon>
        <taxon>Nitrosomonadales</taxon>
        <taxon>Methylophilaceae</taxon>
        <taxon>Methylobacillus</taxon>
    </lineage>
</organism>
<dbReference type="PANTHER" id="PTHR30509:SF9">
    <property type="entry name" value="MULTIDRUG RESISTANCE PROTEIN MDTO"/>
    <property type="match status" value="1"/>
</dbReference>
<evidence type="ECO:0000256" key="2">
    <source>
        <dbReference type="ARBA" id="ARBA00022448"/>
    </source>
</evidence>
<proteinExistence type="predicted"/>
<feature type="transmembrane region" description="Helical" evidence="7">
    <location>
        <begin position="530"/>
        <end position="551"/>
    </location>
</feature>
<dbReference type="HOGENOM" id="CLU_013927_0_0_4"/>
<keyword evidence="9" id="KW-1185">Reference proteome</keyword>
<evidence type="ECO:0000256" key="5">
    <source>
        <dbReference type="ARBA" id="ARBA00022989"/>
    </source>
</evidence>
<dbReference type="Proteomes" id="UP000002440">
    <property type="component" value="Chromosome"/>
</dbReference>
<evidence type="ECO:0000256" key="1">
    <source>
        <dbReference type="ARBA" id="ARBA00004651"/>
    </source>
</evidence>
<keyword evidence="6 7" id="KW-0472">Membrane</keyword>
<dbReference type="AlphaFoldDB" id="Q1GY39"/>
<dbReference type="GO" id="GO:0022857">
    <property type="term" value="F:transmembrane transporter activity"/>
    <property type="evidence" value="ECO:0007669"/>
    <property type="project" value="InterPro"/>
</dbReference>
<feature type="transmembrane region" description="Helical" evidence="7">
    <location>
        <begin position="34"/>
        <end position="53"/>
    </location>
</feature>
<evidence type="ECO:0000256" key="4">
    <source>
        <dbReference type="ARBA" id="ARBA00022692"/>
    </source>
</evidence>
<feature type="transmembrane region" description="Helical" evidence="7">
    <location>
        <begin position="168"/>
        <end position="191"/>
    </location>
</feature>
<dbReference type="InterPro" id="IPR006726">
    <property type="entry name" value="PHBA_efflux_AaeB/fusaric-R"/>
</dbReference>
<keyword evidence="4 7" id="KW-0812">Transmembrane</keyword>
<keyword evidence="3" id="KW-1003">Cell membrane</keyword>
<sequence>MSRGNTGLAFMRRTRWRYMLLGMLRDWVREDAQTLIYIGKVLLACMLAMWVSLRFELEQPRTALLTVAIVMQTRTSMVLAKSYYRLIGTLVGIATSVLLVALFAQERVPFLVYLSLWISFCTAGSIVFRHHQSYAFVLAGYTICIVGLPATLNPGHTFDIAMTRLSEIMVGLACASLVSALVFPQGVGELLRNAVRKRFRDFSRLLCSLNREKLDEPAGQAATLRMASDIFELEIFHASSSMESSHSRAYREQLNMLNSEFMAVSTSFHSFEQLMRRLHTSGHPQVVDSLMVLFAPIQSAVLTHRREAQDELEARQVALTIDALVQRWPTHLNEVRSSLPSTLTDNEKLDFATGAELSLRILSELHAYVHTYASMRKPEKMGISKPRRSPRLGMHFDPLAALLAGLRGGLVFAVMSFLWIACDLRSGIEAITIATIASTLFASSPAPGRTVRQFIIGAVIGTALLYICNFHLLTQAQGFVMLALALCPAIAIAAWFTTRPAIAVIGSGIFIVFFLHIGFNNVFAADPVNFINEAIADLLAIMLAGLFYSLIDLTNDLWSRTRVAQALRELIRDACIQTPPPARAKLEAHARELLLRMGSARRVADAKDKEVVDWLLSTLEISQAVIALRLELDRTDDAIIRSSIDQSLLQLARLFAQPSSTLRRSAITSIAASIEYLQSKAPLGIPNHGQLLTMLHFIHGALLDKDSVLTPIAPLEDSSIPGALRHA</sequence>
<feature type="transmembrane region" description="Helical" evidence="7">
    <location>
        <begin position="110"/>
        <end position="128"/>
    </location>
</feature>
<evidence type="ECO:0000256" key="6">
    <source>
        <dbReference type="ARBA" id="ARBA00023136"/>
    </source>
</evidence>
<dbReference type="RefSeq" id="WP_011480801.1">
    <property type="nucleotide sequence ID" value="NC_007947.1"/>
</dbReference>
<dbReference type="eggNOG" id="COG1289">
    <property type="taxonomic scope" value="Bacteria"/>
</dbReference>
<evidence type="ECO:0000313" key="9">
    <source>
        <dbReference type="Proteomes" id="UP000002440"/>
    </source>
</evidence>
<comment type="subcellular location">
    <subcellularLocation>
        <location evidence="1">Cell membrane</location>
        <topology evidence="1">Multi-pass membrane protein</topology>
    </subcellularLocation>
</comment>
<accession>Q1GY39</accession>
<dbReference type="Pfam" id="PF04632">
    <property type="entry name" value="FUSC"/>
    <property type="match status" value="1"/>
</dbReference>
<dbReference type="OrthoDB" id="6538131at2"/>
<dbReference type="STRING" id="265072.Mfla_2583"/>
<keyword evidence="2" id="KW-0813">Transport</keyword>
<feature type="transmembrane region" description="Helical" evidence="7">
    <location>
        <begin position="399"/>
        <end position="420"/>
    </location>
</feature>
<dbReference type="EMBL" id="CP000284">
    <property type="protein sequence ID" value="ABE50848.1"/>
    <property type="molecule type" value="Genomic_DNA"/>
</dbReference>
<feature type="transmembrane region" description="Helical" evidence="7">
    <location>
        <begin position="83"/>
        <end position="104"/>
    </location>
</feature>
<reference evidence="8 9" key="1">
    <citation type="submission" date="2006-03" db="EMBL/GenBank/DDBJ databases">
        <title>Complete sequence of Methylobacillus flagellatus KT.</title>
        <authorList>
            <consortium name="US DOE Joint Genome Institute"/>
            <person name="Copeland A."/>
            <person name="Lucas S."/>
            <person name="Lapidus A."/>
            <person name="Barry K."/>
            <person name="Detter J.C."/>
            <person name="Glavina del Rio T."/>
            <person name="Hammon N."/>
            <person name="Israni S."/>
            <person name="Dalin E."/>
            <person name="Tice H."/>
            <person name="Pitluck S."/>
            <person name="Brettin T."/>
            <person name="Bruce D."/>
            <person name="Han C."/>
            <person name="Tapia R."/>
            <person name="Saunders E."/>
            <person name="Gilna P."/>
            <person name="Schmutz J."/>
            <person name="Larimer F."/>
            <person name="Land M."/>
            <person name="Kyrpides N."/>
            <person name="Anderson I."/>
            <person name="Richardson P."/>
        </authorList>
    </citation>
    <scope>NUCLEOTIDE SEQUENCE [LARGE SCALE GENOMIC DNA]</scope>
    <source>
        <strain evidence="9">KT / ATCC 51484 / DSM 6875</strain>
    </source>
</reference>
<evidence type="ECO:0000256" key="3">
    <source>
        <dbReference type="ARBA" id="ARBA00022475"/>
    </source>
</evidence>
<evidence type="ECO:0000313" key="8">
    <source>
        <dbReference type="EMBL" id="ABE50848.1"/>
    </source>
</evidence>
<feature type="transmembrane region" description="Helical" evidence="7">
    <location>
        <begin position="479"/>
        <end position="496"/>
    </location>
</feature>
<feature type="transmembrane region" description="Helical" evidence="7">
    <location>
        <begin position="503"/>
        <end position="524"/>
    </location>
</feature>
<name>Q1GY39_METFK</name>
<feature type="transmembrane region" description="Helical" evidence="7">
    <location>
        <begin position="135"/>
        <end position="152"/>
    </location>
</feature>
<dbReference type="KEGG" id="mfa:Mfla_2583"/>
<protein>
    <submittedName>
        <fullName evidence="8">Fusaric acid resistance protein conserved region</fullName>
    </submittedName>
</protein>
<gene>
    <name evidence="8" type="ordered locus">Mfla_2583</name>
</gene>
<evidence type="ECO:0000256" key="7">
    <source>
        <dbReference type="SAM" id="Phobius"/>
    </source>
</evidence>
<keyword evidence="5 7" id="KW-1133">Transmembrane helix</keyword>